<reference evidence="1" key="1">
    <citation type="journal article" date="2019" name="bioRxiv">
        <title>The Genome of the Zebra Mussel, Dreissena polymorpha: A Resource for Invasive Species Research.</title>
        <authorList>
            <person name="McCartney M.A."/>
            <person name="Auch B."/>
            <person name="Kono T."/>
            <person name="Mallez S."/>
            <person name="Zhang Y."/>
            <person name="Obille A."/>
            <person name="Becker A."/>
            <person name="Abrahante J.E."/>
            <person name="Garbe J."/>
            <person name="Badalamenti J.P."/>
            <person name="Herman A."/>
            <person name="Mangelson H."/>
            <person name="Liachko I."/>
            <person name="Sullivan S."/>
            <person name="Sone E.D."/>
            <person name="Koren S."/>
            <person name="Silverstein K.A.T."/>
            <person name="Beckman K.B."/>
            <person name="Gohl D.M."/>
        </authorList>
    </citation>
    <scope>NUCLEOTIDE SEQUENCE</scope>
    <source>
        <strain evidence="1">Duluth1</strain>
        <tissue evidence="1">Whole animal</tissue>
    </source>
</reference>
<dbReference type="EMBL" id="JAIWYP010000011">
    <property type="protein sequence ID" value="KAH3736633.1"/>
    <property type="molecule type" value="Genomic_DNA"/>
</dbReference>
<comment type="caution">
    <text evidence="1">The sequence shown here is derived from an EMBL/GenBank/DDBJ whole genome shotgun (WGS) entry which is preliminary data.</text>
</comment>
<reference evidence="1" key="2">
    <citation type="submission" date="2020-11" db="EMBL/GenBank/DDBJ databases">
        <authorList>
            <person name="McCartney M.A."/>
            <person name="Auch B."/>
            <person name="Kono T."/>
            <person name="Mallez S."/>
            <person name="Becker A."/>
            <person name="Gohl D.M."/>
            <person name="Silverstein K.A.T."/>
            <person name="Koren S."/>
            <person name="Bechman K.B."/>
            <person name="Herman A."/>
            <person name="Abrahante J.E."/>
            <person name="Garbe J."/>
        </authorList>
    </citation>
    <scope>NUCLEOTIDE SEQUENCE</scope>
    <source>
        <strain evidence="1">Duluth1</strain>
        <tissue evidence="1">Whole animal</tissue>
    </source>
</reference>
<accession>A0A9D4D024</accession>
<evidence type="ECO:0000313" key="1">
    <source>
        <dbReference type="EMBL" id="KAH3736633.1"/>
    </source>
</evidence>
<organism evidence="1 2">
    <name type="scientific">Dreissena polymorpha</name>
    <name type="common">Zebra mussel</name>
    <name type="synonym">Mytilus polymorpha</name>
    <dbReference type="NCBI Taxonomy" id="45954"/>
    <lineage>
        <taxon>Eukaryota</taxon>
        <taxon>Metazoa</taxon>
        <taxon>Spiralia</taxon>
        <taxon>Lophotrochozoa</taxon>
        <taxon>Mollusca</taxon>
        <taxon>Bivalvia</taxon>
        <taxon>Autobranchia</taxon>
        <taxon>Heteroconchia</taxon>
        <taxon>Euheterodonta</taxon>
        <taxon>Imparidentia</taxon>
        <taxon>Neoheterodontei</taxon>
        <taxon>Myida</taxon>
        <taxon>Dreissenoidea</taxon>
        <taxon>Dreissenidae</taxon>
        <taxon>Dreissena</taxon>
    </lineage>
</organism>
<dbReference type="AlphaFoldDB" id="A0A9D4D024"/>
<evidence type="ECO:0000313" key="2">
    <source>
        <dbReference type="Proteomes" id="UP000828390"/>
    </source>
</evidence>
<keyword evidence="2" id="KW-1185">Reference proteome</keyword>
<proteinExistence type="predicted"/>
<sequence length="67" mass="7877">MSSKRRKSCIVTSLRSLVQLVDDKMIQYVKVRRFIDLFLHIFIATSLRSLWSNEQGVLYANIGNRFN</sequence>
<dbReference type="Proteomes" id="UP000828390">
    <property type="component" value="Unassembled WGS sequence"/>
</dbReference>
<protein>
    <submittedName>
        <fullName evidence="1">Uncharacterized protein</fullName>
    </submittedName>
</protein>
<name>A0A9D4D024_DREPO</name>
<gene>
    <name evidence="1" type="ORF">DPMN_043205</name>
</gene>